<gene>
    <name evidence="2" type="ORF">HXX76_008221</name>
</gene>
<dbReference type="EMBL" id="JAEHOC010000018">
    <property type="protein sequence ID" value="KAG2433867.1"/>
    <property type="molecule type" value="Genomic_DNA"/>
</dbReference>
<proteinExistence type="predicted"/>
<evidence type="ECO:0000313" key="2">
    <source>
        <dbReference type="EMBL" id="KAG2433867.1"/>
    </source>
</evidence>
<accession>A0A835SV16</accession>
<evidence type="ECO:0000313" key="3">
    <source>
        <dbReference type="Proteomes" id="UP000650467"/>
    </source>
</evidence>
<comment type="caution">
    <text evidence="2">The sequence shown here is derived from an EMBL/GenBank/DDBJ whole genome shotgun (WGS) entry which is preliminary data.</text>
</comment>
<evidence type="ECO:0000256" key="1">
    <source>
        <dbReference type="SAM" id="MobiDB-lite"/>
    </source>
</evidence>
<name>A0A835SV16_CHLIN</name>
<organism evidence="2 3">
    <name type="scientific">Chlamydomonas incerta</name>
    <dbReference type="NCBI Taxonomy" id="51695"/>
    <lineage>
        <taxon>Eukaryota</taxon>
        <taxon>Viridiplantae</taxon>
        <taxon>Chlorophyta</taxon>
        <taxon>core chlorophytes</taxon>
        <taxon>Chlorophyceae</taxon>
        <taxon>CS clade</taxon>
        <taxon>Chlamydomonadales</taxon>
        <taxon>Chlamydomonadaceae</taxon>
        <taxon>Chlamydomonas</taxon>
    </lineage>
</organism>
<reference evidence="2" key="1">
    <citation type="journal article" date="2020" name="bioRxiv">
        <title>Comparative genomics of Chlamydomonas.</title>
        <authorList>
            <person name="Craig R.J."/>
            <person name="Hasan A.R."/>
            <person name="Ness R.W."/>
            <person name="Keightley P.D."/>
        </authorList>
    </citation>
    <scope>NUCLEOTIDE SEQUENCE</scope>
    <source>
        <strain evidence="2">SAG 7.73</strain>
    </source>
</reference>
<keyword evidence="3" id="KW-1185">Reference proteome</keyword>
<feature type="region of interest" description="Disordered" evidence="1">
    <location>
        <begin position="161"/>
        <end position="213"/>
    </location>
</feature>
<dbReference type="AlphaFoldDB" id="A0A835SV16"/>
<dbReference type="OrthoDB" id="10417159at2759"/>
<sequence length="213" mass="21766">MEIWSDYLTVLQKAQQRHPDATGGAPQLMTEEKDEVMKWVKRSLEKAKKSFKGGPISRLVTELLAEIKADPNFINDLLAELFPGSITPSNAIGDSGVVKMGDAASTTTGSGVQGAGAGAEGGPVQGSFSFSVSVSGADGGPPPPEFADLVRRILEAIGDAFNDDGQPELPGGVGAINGSTVGGAAKKAGGKKKSSGKKKSASKPKSEAKAAEL</sequence>
<dbReference type="Proteomes" id="UP000650467">
    <property type="component" value="Unassembled WGS sequence"/>
</dbReference>
<protein>
    <submittedName>
        <fullName evidence="2">Uncharacterized protein</fullName>
    </submittedName>
</protein>
<feature type="compositionally biased region" description="Basic residues" evidence="1">
    <location>
        <begin position="188"/>
        <end position="202"/>
    </location>
</feature>
<feature type="compositionally biased region" description="Basic and acidic residues" evidence="1">
    <location>
        <begin position="204"/>
        <end position="213"/>
    </location>
</feature>